<dbReference type="Gramene" id="KQK96510">
    <property type="protein sequence ID" value="KQK96510"/>
    <property type="gene ID" value="SETIT_012156mg"/>
</dbReference>
<reference evidence="1" key="2">
    <citation type="submission" date="2018-08" db="UniProtKB">
        <authorList>
            <consortium name="EnsemblPlants"/>
        </authorList>
    </citation>
    <scope>IDENTIFICATION</scope>
    <source>
        <strain evidence="1">Yugu1</strain>
    </source>
</reference>
<dbReference type="EMBL" id="AGNK02004173">
    <property type="status" value="NOT_ANNOTATED_CDS"/>
    <property type="molecule type" value="Genomic_DNA"/>
</dbReference>
<dbReference type="Proteomes" id="UP000004995">
    <property type="component" value="Unassembled WGS sequence"/>
</dbReference>
<sequence length="184" mass="20571">MEVLTDIADHVAATSFQPMDDLCKLRTVYKVMHRACGDPSIGQCMALLRTYWEDMQWNKTDRYYALLTLLVGVGNPEACTLKGIYICRIECEDGLAVSESAGPKKLRNDGCRVCHEEAAYLVNKVTWRGHGDPLPPAPFHGDFSCAGGDCGKDKGWEQAALFCNEDCRIHHEIVAFERRMGIDN</sequence>
<dbReference type="STRING" id="4555.K3YD53"/>
<dbReference type="AlphaFoldDB" id="K3YD53"/>
<reference evidence="2" key="1">
    <citation type="journal article" date="2012" name="Nat. Biotechnol.">
        <title>Reference genome sequence of the model plant Setaria.</title>
        <authorList>
            <person name="Bennetzen J.L."/>
            <person name="Schmutz J."/>
            <person name="Wang H."/>
            <person name="Percifield R."/>
            <person name="Hawkins J."/>
            <person name="Pontaroli A.C."/>
            <person name="Estep M."/>
            <person name="Feng L."/>
            <person name="Vaughn J.N."/>
            <person name="Grimwood J."/>
            <person name="Jenkins J."/>
            <person name="Barry K."/>
            <person name="Lindquist E."/>
            <person name="Hellsten U."/>
            <person name="Deshpande S."/>
            <person name="Wang X."/>
            <person name="Wu X."/>
            <person name="Mitros T."/>
            <person name="Triplett J."/>
            <person name="Yang X."/>
            <person name="Ye C.Y."/>
            <person name="Mauro-Herrera M."/>
            <person name="Wang L."/>
            <person name="Li P."/>
            <person name="Sharma M."/>
            <person name="Sharma R."/>
            <person name="Ronald P.C."/>
            <person name="Panaud O."/>
            <person name="Kellogg E.A."/>
            <person name="Brutnell T.P."/>
            <person name="Doust A.N."/>
            <person name="Tuskan G.A."/>
            <person name="Rokhsar D."/>
            <person name="Devos K.M."/>
        </authorList>
    </citation>
    <scope>NUCLEOTIDE SEQUENCE [LARGE SCALE GENOMIC DNA]</scope>
    <source>
        <strain evidence="2">cv. Yugu1</strain>
    </source>
</reference>
<protein>
    <submittedName>
        <fullName evidence="1">Uncharacterized protein</fullName>
    </submittedName>
</protein>
<organism evidence="1 2">
    <name type="scientific">Setaria italica</name>
    <name type="common">Foxtail millet</name>
    <name type="synonym">Panicum italicum</name>
    <dbReference type="NCBI Taxonomy" id="4555"/>
    <lineage>
        <taxon>Eukaryota</taxon>
        <taxon>Viridiplantae</taxon>
        <taxon>Streptophyta</taxon>
        <taxon>Embryophyta</taxon>
        <taxon>Tracheophyta</taxon>
        <taxon>Spermatophyta</taxon>
        <taxon>Magnoliopsida</taxon>
        <taxon>Liliopsida</taxon>
        <taxon>Poales</taxon>
        <taxon>Poaceae</taxon>
        <taxon>PACMAD clade</taxon>
        <taxon>Panicoideae</taxon>
        <taxon>Panicodae</taxon>
        <taxon>Paniceae</taxon>
        <taxon>Cenchrinae</taxon>
        <taxon>Setaria</taxon>
    </lineage>
</organism>
<dbReference type="HOGENOM" id="CLU_093637_0_0_1"/>
<accession>K3YD53</accession>
<dbReference type="InParanoid" id="K3YD53"/>
<evidence type="ECO:0000313" key="1">
    <source>
        <dbReference type="EnsemblPlants" id="KQK96510"/>
    </source>
</evidence>
<proteinExistence type="predicted"/>
<evidence type="ECO:0000313" key="2">
    <source>
        <dbReference type="Proteomes" id="UP000004995"/>
    </source>
</evidence>
<dbReference type="EnsemblPlants" id="KQK96510">
    <property type="protein sequence ID" value="KQK96510"/>
    <property type="gene ID" value="SETIT_012156mg"/>
</dbReference>
<name>K3YD53_SETIT</name>
<keyword evidence="2" id="KW-1185">Reference proteome</keyword>